<evidence type="ECO:0000313" key="2">
    <source>
        <dbReference type="EMBL" id="CAB4363574.1"/>
    </source>
</evidence>
<reference evidence="3" key="1">
    <citation type="submission" date="2020-05" db="EMBL/GenBank/DDBJ databases">
        <authorList>
            <person name="Chiriac C."/>
            <person name="Salcher M."/>
            <person name="Ghai R."/>
            <person name="Kavagutti S V."/>
        </authorList>
    </citation>
    <scope>NUCLEOTIDE SEQUENCE</scope>
</reference>
<dbReference type="EMBL" id="CAFBOL010000008">
    <property type="protein sequence ID" value="CAB4976857.1"/>
    <property type="molecule type" value="Genomic_DNA"/>
</dbReference>
<proteinExistence type="predicted"/>
<name>A0A6J6RFP1_9ZZZZ</name>
<evidence type="ECO:0000313" key="7">
    <source>
        <dbReference type="EMBL" id="CAB4976857.1"/>
    </source>
</evidence>
<evidence type="ECO:0000313" key="5">
    <source>
        <dbReference type="EMBL" id="CAB4850974.1"/>
    </source>
</evidence>
<evidence type="ECO:0000256" key="1">
    <source>
        <dbReference type="SAM" id="MobiDB-lite"/>
    </source>
</evidence>
<dbReference type="AlphaFoldDB" id="A0A6J6RFP1"/>
<gene>
    <name evidence="3" type="ORF">UFOPK2656_01280</name>
    <name evidence="4" type="ORF">UFOPK3099_00532</name>
    <name evidence="5" type="ORF">UFOPK3267_01363</name>
    <name evidence="6" type="ORF">UFOPK3651_01335</name>
    <name evidence="7" type="ORF">UFOPK3931_00548</name>
    <name evidence="2" type="ORF">UFOPK4189_01354</name>
</gene>
<evidence type="ECO:0000313" key="6">
    <source>
        <dbReference type="EMBL" id="CAB4928767.1"/>
    </source>
</evidence>
<evidence type="ECO:0000313" key="3">
    <source>
        <dbReference type="EMBL" id="CAB4720278.1"/>
    </source>
</evidence>
<dbReference type="EMBL" id="CAESGF010000006">
    <property type="protein sequence ID" value="CAB4363574.1"/>
    <property type="molecule type" value="Genomic_DNA"/>
</dbReference>
<dbReference type="EMBL" id="CAFBMT010000006">
    <property type="protein sequence ID" value="CAB4928767.1"/>
    <property type="molecule type" value="Genomic_DNA"/>
</dbReference>
<protein>
    <submittedName>
        <fullName evidence="3">Unannotated protein</fullName>
    </submittedName>
</protein>
<evidence type="ECO:0000313" key="4">
    <source>
        <dbReference type="EMBL" id="CAB4807883.1"/>
    </source>
</evidence>
<organism evidence="3">
    <name type="scientific">freshwater metagenome</name>
    <dbReference type="NCBI Taxonomy" id="449393"/>
    <lineage>
        <taxon>unclassified sequences</taxon>
        <taxon>metagenomes</taxon>
        <taxon>ecological metagenomes</taxon>
    </lineage>
</organism>
<accession>A0A6J6RFP1</accession>
<feature type="region of interest" description="Disordered" evidence="1">
    <location>
        <begin position="45"/>
        <end position="66"/>
    </location>
</feature>
<dbReference type="EMBL" id="CAFBIY010000067">
    <property type="protein sequence ID" value="CAB4850974.1"/>
    <property type="molecule type" value="Genomic_DNA"/>
</dbReference>
<dbReference type="CDD" id="cd12087">
    <property type="entry name" value="TM_EGFR-like"/>
    <property type="match status" value="1"/>
</dbReference>
<sequence>MTWVFIAVVVLAAVGFYWYGRRRHRQEPGVASFQRHIDALSSERRRESFERVRPQMQDDYDDETGS</sequence>
<dbReference type="EMBL" id="CAEZYF010000006">
    <property type="protein sequence ID" value="CAB4720278.1"/>
    <property type="molecule type" value="Genomic_DNA"/>
</dbReference>
<dbReference type="EMBL" id="CAFAAV010000026">
    <property type="protein sequence ID" value="CAB4807883.1"/>
    <property type="molecule type" value="Genomic_DNA"/>
</dbReference>